<dbReference type="PROSITE" id="PS51257">
    <property type="entry name" value="PROKAR_LIPOPROTEIN"/>
    <property type="match status" value="1"/>
</dbReference>
<dbReference type="AlphaFoldDB" id="A0A174Q4P1"/>
<feature type="compositionally biased region" description="Polar residues" evidence="1">
    <location>
        <begin position="836"/>
        <end position="856"/>
    </location>
</feature>
<organism evidence="5 6">
    <name type="scientific">Anaerotruncus colihominis</name>
    <dbReference type="NCBI Taxonomy" id="169435"/>
    <lineage>
        <taxon>Bacteria</taxon>
        <taxon>Bacillati</taxon>
        <taxon>Bacillota</taxon>
        <taxon>Clostridia</taxon>
        <taxon>Eubacteriales</taxon>
        <taxon>Oscillospiraceae</taxon>
        <taxon>Anaerotruncus</taxon>
    </lineage>
</organism>
<dbReference type="Proteomes" id="UP000095765">
    <property type="component" value="Unassembled WGS sequence"/>
</dbReference>
<accession>A0A174Q4P1</accession>
<feature type="transmembrane region" description="Helical" evidence="2">
    <location>
        <begin position="902"/>
        <end position="925"/>
    </location>
</feature>
<feature type="compositionally biased region" description="Low complexity" evidence="1">
    <location>
        <begin position="857"/>
        <end position="868"/>
    </location>
</feature>
<evidence type="ECO:0000256" key="2">
    <source>
        <dbReference type="SAM" id="Phobius"/>
    </source>
</evidence>
<reference evidence="5 6" key="1">
    <citation type="submission" date="2015-09" db="EMBL/GenBank/DDBJ databases">
        <authorList>
            <consortium name="Pathogen Informatics"/>
        </authorList>
    </citation>
    <scope>NUCLEOTIDE SEQUENCE [LARGE SCALE GENOMIC DNA]</scope>
    <source>
        <strain evidence="5 6">2789STDY5834939</strain>
    </source>
</reference>
<keyword evidence="2" id="KW-1133">Transmembrane helix</keyword>
<feature type="compositionally biased region" description="Polar residues" evidence="1">
    <location>
        <begin position="876"/>
        <end position="896"/>
    </location>
</feature>
<gene>
    <name evidence="5" type="ORF">ERS852551_01586</name>
</gene>
<keyword evidence="3" id="KW-0732">Signal</keyword>
<sequence length="931" mass="98242">MKRVLSLILACILLAGCISAVVLAEGAADPVLDTGVVVTVSVTGSGEIKLSERDDSSKFYPVVNGQAAVPANTAIKIEAVPGEGQRLLSLAAKGIALTPPYTVSFQSADMDKTIAAVFEPMQYSVTYTAPTGGTLSVTNSGQPVASGTKLDWGTVLTVAATPDEGHALNTLTAGGTPVASGATFTLKQDTTVAASFKALQHSVTYDAPVNGTLSVTNGGQPVASGTKLDWGTELVVTATPSDGYVLDTLTAGGTPIASGAPYTLKGDILFAAAFKTADSVPVEIPDTQPADGKLTIYYNGQPLTADTTLPVGAQLEFRIVPNDGKELVTLTVNGEIIYDLNSPARAAAHTGDTITVPYTVKEAVTSVAATFQTAAKRDVTVTLPTLVTEQGTLTIRNLTQNKVVAAGTGTVQTGDRLQFELTPKSGYQITAFNVTGVNENMPALPSPGRALTFAAAVKSDATALTVTASLGAYAPNGDKGSVAMPTGVFDDDGDTLEDKDGDAFNIDSIAGDGRITLDGVRPNRTFYIQLGDDRFNPTTILDDGCMATASQLADDSLFRISIDKEGDGKSLIRSITQVNEKRLGGSSTRGSYLKVVLKDSTSTDEKKATATVTFKARNTLKTADGDEGDWHSGDCATLDITMWIANTKTSGSDHNINTGDNVYLDPDDNDWNVYVWGDDRAALEFYASDDADSFYARLSTKADVDIYSEYGDPVDANLWFYDFVGHPEVPSSSRAYLTLGIPWDEADDYTPYPNDCYIYEVDSRGNLTDVTSSFSYSRSEREIPGWTTRTRTLGTYIVSDTELDLEQDYDIDLDDNATDSYEEQIKVNPSTGGGNSTPPVTQTILPPPTTSGSDGISSEPAGSEPAESSEPERETAQTGQIDVTEPTVPQVTQPASNQRRSFPLFGVLAAAVVLACAGGAAYLVYLKMHDV</sequence>
<dbReference type="OrthoDB" id="9788327at2"/>
<evidence type="ECO:0000259" key="4">
    <source>
        <dbReference type="Pfam" id="PF18998"/>
    </source>
</evidence>
<feature type="signal peptide" evidence="3">
    <location>
        <begin position="1"/>
        <end position="24"/>
    </location>
</feature>
<feature type="region of interest" description="Disordered" evidence="1">
    <location>
        <begin position="825"/>
        <end position="896"/>
    </location>
</feature>
<dbReference type="RefSeq" id="WP_055244914.1">
    <property type="nucleotide sequence ID" value="NZ_CABIWA010000012.1"/>
</dbReference>
<evidence type="ECO:0000256" key="1">
    <source>
        <dbReference type="SAM" id="MobiDB-lite"/>
    </source>
</evidence>
<feature type="chain" id="PRO_5038466439" description="Bacterial repeat domain-containing protein" evidence="3">
    <location>
        <begin position="25"/>
        <end position="931"/>
    </location>
</feature>
<keyword evidence="2" id="KW-0472">Membrane</keyword>
<dbReference type="Pfam" id="PF18998">
    <property type="entry name" value="Flg_new_2"/>
    <property type="match status" value="2"/>
</dbReference>
<dbReference type="EMBL" id="CZBE01000009">
    <property type="protein sequence ID" value="CUP68213.1"/>
    <property type="molecule type" value="Genomic_DNA"/>
</dbReference>
<keyword evidence="2" id="KW-0812">Transmembrane</keyword>
<proteinExistence type="predicted"/>
<protein>
    <recommendedName>
        <fullName evidence="4">Bacterial repeat domain-containing protein</fullName>
    </recommendedName>
</protein>
<dbReference type="InterPro" id="IPR044060">
    <property type="entry name" value="Bacterial_rp_domain"/>
</dbReference>
<name>A0A174Q4P1_9FIRM</name>
<evidence type="ECO:0000256" key="3">
    <source>
        <dbReference type="SAM" id="SignalP"/>
    </source>
</evidence>
<feature type="domain" description="Bacterial repeat" evidence="4">
    <location>
        <begin position="203"/>
        <end position="258"/>
    </location>
</feature>
<evidence type="ECO:0000313" key="6">
    <source>
        <dbReference type="Proteomes" id="UP000095765"/>
    </source>
</evidence>
<feature type="domain" description="Bacterial repeat" evidence="4">
    <location>
        <begin position="123"/>
        <end position="198"/>
    </location>
</feature>
<evidence type="ECO:0000313" key="5">
    <source>
        <dbReference type="EMBL" id="CUP68213.1"/>
    </source>
</evidence>